<dbReference type="EMBL" id="JAOAMV010000004">
    <property type="protein sequence ID" value="MCT2559216.1"/>
    <property type="molecule type" value="Genomic_DNA"/>
</dbReference>
<feature type="chain" id="PRO_5040866429" evidence="2">
    <location>
        <begin position="22"/>
        <end position="240"/>
    </location>
</feature>
<evidence type="ECO:0000313" key="3">
    <source>
        <dbReference type="EMBL" id="MCT2559216.1"/>
    </source>
</evidence>
<dbReference type="Proteomes" id="UP001142648">
    <property type="component" value="Unassembled WGS sequence"/>
</dbReference>
<dbReference type="AlphaFoldDB" id="A0A9X3A892"/>
<feature type="region of interest" description="Disordered" evidence="1">
    <location>
        <begin position="64"/>
        <end position="134"/>
    </location>
</feature>
<keyword evidence="2" id="KW-0732">Signal</keyword>
<comment type="caution">
    <text evidence="3">The sequence shown here is derived from an EMBL/GenBank/DDBJ whole genome shotgun (WGS) entry which is preliminary data.</text>
</comment>
<sequence length="240" mass="25030">MTRAARLFCVTALAVPAAALAQVNADKARLDDFAAPGAPGGVEIGQIAAPRGPVIVEQEIDRALPAPPTPAAPRQAAGGTQQISRGEAREPVGQVAPAGERSAQAAPALSRREDGRRSDAAPVGGNDRCDPQAGTEREMAICRRILELRAREFSATEAPRLSPEQELLAREAHSDRVSLVDLAGRSGANRPLDAEERAAQELGFLTLPSPMVPPVEEELPDASLSDAVKAVLVQMGVPGP</sequence>
<gene>
    <name evidence="3" type="ORF">N0B51_09490</name>
</gene>
<name>A0A9X3A892_9SPHN</name>
<feature type="signal peptide" evidence="2">
    <location>
        <begin position="1"/>
        <end position="21"/>
    </location>
</feature>
<keyword evidence="4" id="KW-1185">Reference proteome</keyword>
<feature type="compositionally biased region" description="Basic and acidic residues" evidence="1">
    <location>
        <begin position="110"/>
        <end position="119"/>
    </location>
</feature>
<organism evidence="3 4">
    <name type="scientific">Tsuneonella litorea</name>
    <dbReference type="NCBI Taxonomy" id="2976475"/>
    <lineage>
        <taxon>Bacteria</taxon>
        <taxon>Pseudomonadati</taxon>
        <taxon>Pseudomonadota</taxon>
        <taxon>Alphaproteobacteria</taxon>
        <taxon>Sphingomonadales</taxon>
        <taxon>Erythrobacteraceae</taxon>
        <taxon>Tsuneonella</taxon>
    </lineage>
</organism>
<proteinExistence type="predicted"/>
<reference evidence="3" key="1">
    <citation type="submission" date="2022-09" db="EMBL/GenBank/DDBJ databases">
        <title>The genome sequence of Tsuneonella sp. YG55.</title>
        <authorList>
            <person name="Liu Y."/>
        </authorList>
    </citation>
    <scope>NUCLEOTIDE SEQUENCE</scope>
    <source>
        <strain evidence="3">YG55</strain>
    </source>
</reference>
<evidence type="ECO:0000256" key="1">
    <source>
        <dbReference type="SAM" id="MobiDB-lite"/>
    </source>
</evidence>
<dbReference type="RefSeq" id="WP_259962087.1">
    <property type="nucleotide sequence ID" value="NZ_JAOAMV010000004.1"/>
</dbReference>
<accession>A0A9X3A892</accession>
<evidence type="ECO:0000313" key="4">
    <source>
        <dbReference type="Proteomes" id="UP001142648"/>
    </source>
</evidence>
<evidence type="ECO:0000256" key="2">
    <source>
        <dbReference type="SAM" id="SignalP"/>
    </source>
</evidence>
<feature type="compositionally biased region" description="Low complexity" evidence="1">
    <location>
        <begin position="72"/>
        <end position="81"/>
    </location>
</feature>
<protein>
    <submittedName>
        <fullName evidence="3">Uncharacterized protein</fullName>
    </submittedName>
</protein>